<evidence type="ECO:0000313" key="2">
    <source>
        <dbReference type="Proteomes" id="UP000252355"/>
    </source>
</evidence>
<dbReference type="GO" id="GO:0006355">
    <property type="term" value="P:regulation of DNA-templated transcription"/>
    <property type="evidence" value="ECO:0007669"/>
    <property type="project" value="InterPro"/>
</dbReference>
<proteinExistence type="predicted"/>
<evidence type="ECO:0000313" key="1">
    <source>
        <dbReference type="EMBL" id="RCK79233.1"/>
    </source>
</evidence>
<dbReference type="Gene3D" id="1.10.1220.10">
    <property type="entry name" value="Met repressor-like"/>
    <property type="match status" value="1"/>
</dbReference>
<dbReference type="InterPro" id="IPR013321">
    <property type="entry name" value="Arc_rbn_hlx_hlx"/>
</dbReference>
<gene>
    <name evidence="1" type="ORF">OZSIB_0347</name>
</gene>
<dbReference type="AlphaFoldDB" id="A0A367ZM92"/>
<comment type="caution">
    <text evidence="1">The sequence shown here is derived from an EMBL/GenBank/DDBJ whole genome shotgun (WGS) entry which is preliminary data.</text>
</comment>
<dbReference type="SUPFAM" id="SSF47598">
    <property type="entry name" value="Ribbon-helix-helix"/>
    <property type="match status" value="1"/>
</dbReference>
<dbReference type="InterPro" id="IPR010985">
    <property type="entry name" value="Ribbon_hlx_hlx"/>
</dbReference>
<evidence type="ECO:0008006" key="3">
    <source>
        <dbReference type="Google" id="ProtNLM"/>
    </source>
</evidence>
<organism evidence="1 2">
    <name type="scientific">Candidatus Ozemobacter sibiricus</name>
    <dbReference type="NCBI Taxonomy" id="2268124"/>
    <lineage>
        <taxon>Bacteria</taxon>
        <taxon>Candidatus Ozemobacteria</taxon>
        <taxon>Candidatus Ozemobacterales</taxon>
        <taxon>Candidatus Ozemobacteraceae</taxon>
        <taxon>Candidatus Ozemobacter</taxon>
    </lineage>
</organism>
<name>A0A367ZM92_9BACT</name>
<protein>
    <recommendedName>
        <fullName evidence="3">Toxin-antitoxin system HicB family antitoxin</fullName>
    </recommendedName>
</protein>
<accession>A0A367ZM92</accession>
<dbReference type="Proteomes" id="UP000252355">
    <property type="component" value="Unassembled WGS sequence"/>
</dbReference>
<dbReference type="EMBL" id="QOQW01000015">
    <property type="protein sequence ID" value="RCK79233.1"/>
    <property type="molecule type" value="Genomic_DNA"/>
</dbReference>
<sequence>MKNAKPKERKIHVALPDEVHQKLRVMCALEDVTIQEYVSRLIAKDVQDVELPVKAANTKRESRYA</sequence>
<reference evidence="1 2" key="1">
    <citation type="submission" date="2018-05" db="EMBL/GenBank/DDBJ databases">
        <title>A metagenomic window into the 2 km-deep terrestrial subsurface aquifer revealed taxonomically and functionally diverse microbial community comprising novel uncultured bacterial lineages.</title>
        <authorList>
            <person name="Kadnikov V.V."/>
            <person name="Mardanov A.V."/>
            <person name="Beletsky A.V."/>
            <person name="Banks D."/>
            <person name="Pimenov N.V."/>
            <person name="Frank Y.A."/>
            <person name="Karnachuk O.V."/>
            <person name="Ravin N.V."/>
        </authorList>
    </citation>
    <scope>NUCLEOTIDE SEQUENCE [LARGE SCALE GENOMIC DNA]</scope>
    <source>
        <strain evidence="1">BY5</strain>
    </source>
</reference>